<keyword evidence="5" id="KW-0539">Nucleus</keyword>
<proteinExistence type="predicted"/>
<dbReference type="GO" id="GO:0003700">
    <property type="term" value="F:DNA-binding transcription factor activity"/>
    <property type="evidence" value="ECO:0007669"/>
    <property type="project" value="InterPro"/>
</dbReference>
<dbReference type="EMBL" id="JAMSHJ010000006">
    <property type="protein sequence ID" value="KAI5401752.1"/>
    <property type="molecule type" value="Genomic_DNA"/>
</dbReference>
<feature type="compositionally biased region" description="Polar residues" evidence="6">
    <location>
        <begin position="1"/>
        <end position="23"/>
    </location>
</feature>
<evidence type="ECO:0000313" key="8">
    <source>
        <dbReference type="EMBL" id="KAI5401752.1"/>
    </source>
</evidence>
<accession>A0A9D5A8E6</accession>
<dbReference type="InterPro" id="IPR036576">
    <property type="entry name" value="WRKY_dom_sf"/>
</dbReference>
<feature type="domain" description="WRKY" evidence="7">
    <location>
        <begin position="250"/>
        <end position="316"/>
    </location>
</feature>
<evidence type="ECO:0000256" key="6">
    <source>
        <dbReference type="SAM" id="MobiDB-lite"/>
    </source>
</evidence>
<dbReference type="Gene3D" id="2.20.25.80">
    <property type="entry name" value="WRKY domain"/>
    <property type="match status" value="1"/>
</dbReference>
<gene>
    <name evidence="8" type="ORF">KIW84_066281</name>
</gene>
<name>A0A9D5A8E6_PEA</name>
<comment type="caution">
    <text evidence="8">The sequence shown here is derived from an EMBL/GenBank/DDBJ whole genome shotgun (WGS) entry which is preliminary data.</text>
</comment>
<evidence type="ECO:0000256" key="2">
    <source>
        <dbReference type="ARBA" id="ARBA00023015"/>
    </source>
</evidence>
<protein>
    <recommendedName>
        <fullName evidence="7">WRKY domain-containing protein</fullName>
    </recommendedName>
</protein>
<dbReference type="GO" id="GO:0000976">
    <property type="term" value="F:transcription cis-regulatory region binding"/>
    <property type="evidence" value="ECO:0007669"/>
    <property type="project" value="TreeGrafter"/>
</dbReference>
<keyword evidence="2" id="KW-0805">Transcription regulation</keyword>
<dbReference type="InterPro" id="IPR003657">
    <property type="entry name" value="WRKY_dom"/>
</dbReference>
<comment type="subcellular location">
    <subcellularLocation>
        <location evidence="1">Nucleus</location>
    </subcellularLocation>
</comment>
<evidence type="ECO:0000313" key="9">
    <source>
        <dbReference type="Proteomes" id="UP001058974"/>
    </source>
</evidence>
<evidence type="ECO:0000256" key="3">
    <source>
        <dbReference type="ARBA" id="ARBA00023125"/>
    </source>
</evidence>
<dbReference type="GO" id="GO:0005634">
    <property type="term" value="C:nucleus"/>
    <property type="evidence" value="ECO:0007669"/>
    <property type="project" value="UniProtKB-SubCell"/>
</dbReference>
<keyword evidence="9" id="KW-1185">Reference proteome</keyword>
<dbReference type="AlphaFoldDB" id="A0A9D5A8E6"/>
<organism evidence="8 9">
    <name type="scientific">Pisum sativum</name>
    <name type="common">Garden pea</name>
    <name type="synonym">Lathyrus oleraceus</name>
    <dbReference type="NCBI Taxonomy" id="3888"/>
    <lineage>
        <taxon>Eukaryota</taxon>
        <taxon>Viridiplantae</taxon>
        <taxon>Streptophyta</taxon>
        <taxon>Embryophyta</taxon>
        <taxon>Tracheophyta</taxon>
        <taxon>Spermatophyta</taxon>
        <taxon>Magnoliopsida</taxon>
        <taxon>eudicotyledons</taxon>
        <taxon>Gunneridae</taxon>
        <taxon>Pentapetalae</taxon>
        <taxon>rosids</taxon>
        <taxon>fabids</taxon>
        <taxon>Fabales</taxon>
        <taxon>Fabaceae</taxon>
        <taxon>Papilionoideae</taxon>
        <taxon>50 kb inversion clade</taxon>
        <taxon>NPAAA clade</taxon>
        <taxon>Hologalegina</taxon>
        <taxon>IRL clade</taxon>
        <taxon>Fabeae</taxon>
        <taxon>Lathyrus</taxon>
    </lineage>
</organism>
<dbReference type="PROSITE" id="PS50811">
    <property type="entry name" value="WRKY"/>
    <property type="match status" value="1"/>
</dbReference>
<dbReference type="Gramene" id="Psat06G0628100-T1">
    <property type="protein sequence ID" value="KAI5401752.1"/>
    <property type="gene ID" value="KIW84_066281"/>
</dbReference>
<dbReference type="SMART" id="SM00774">
    <property type="entry name" value="WRKY"/>
    <property type="match status" value="1"/>
</dbReference>
<dbReference type="Pfam" id="PF03106">
    <property type="entry name" value="WRKY"/>
    <property type="match status" value="1"/>
</dbReference>
<dbReference type="SUPFAM" id="SSF118290">
    <property type="entry name" value="WRKY DNA-binding domain"/>
    <property type="match status" value="1"/>
</dbReference>
<dbReference type="PANTHER" id="PTHR32096">
    <property type="entry name" value="WRKY TRANSCRIPTION FACTOR 30-RELATED-RELATED"/>
    <property type="match status" value="1"/>
</dbReference>
<keyword evidence="3" id="KW-0238">DNA-binding</keyword>
<dbReference type="Proteomes" id="UP001058974">
    <property type="component" value="Chromosome 6"/>
</dbReference>
<evidence type="ECO:0000259" key="7">
    <source>
        <dbReference type="PROSITE" id="PS50811"/>
    </source>
</evidence>
<sequence length="476" mass="53685">MHSCNATSLTPSSAISETSPHIQTTFKTSPHTLTTTTTNKIISLQNHTPHFDDFTLSYENNPDLFSMLKSNDFLPLENVIPNSNPTPTNPIRIPTTISSNTNISAIITPVTTNTTFTTPTLTTTIPTTTSASPIFTTIVNINTSINGTNHYPTILDFPIFIGQQQIKPNNNNQTIFPEPSANIEITTAHFDLAYNHPSVLREIQRKCNQLPIQVPQTSFGVMPNTLSRHPNRKFWKRKNNNVKILECHLSAEKIKEDPWTWRKYGEKIIKGSSHPRSYYKCSSFNVCSAKKIVEKSKTKENTYVVTYKGHHNHKEPKRKHKFDIDTFRNNSSKEGLSTAKIVESSSNVRNMDSSNVVITHFDQTENINTQILSTQSKVLYPKNELTKNHLLVSQEVVSSSNVGNLSSSNVMMLQFDEPKSSDAQVFTRESTIPYSQIKSIESCDDDDHHILIPNMRAMSEDILLDFNHLNGGRFFS</sequence>
<keyword evidence="4" id="KW-0804">Transcription</keyword>
<feature type="region of interest" description="Disordered" evidence="6">
    <location>
        <begin position="1"/>
        <end position="31"/>
    </location>
</feature>
<dbReference type="PANTHER" id="PTHR32096:SF19">
    <property type="entry name" value="OS01G0750100 PROTEIN"/>
    <property type="match status" value="1"/>
</dbReference>
<reference evidence="8 9" key="1">
    <citation type="journal article" date="2022" name="Nat. Genet.">
        <title>Improved pea reference genome and pan-genome highlight genomic features and evolutionary characteristics.</title>
        <authorList>
            <person name="Yang T."/>
            <person name="Liu R."/>
            <person name="Luo Y."/>
            <person name="Hu S."/>
            <person name="Wang D."/>
            <person name="Wang C."/>
            <person name="Pandey M.K."/>
            <person name="Ge S."/>
            <person name="Xu Q."/>
            <person name="Li N."/>
            <person name="Li G."/>
            <person name="Huang Y."/>
            <person name="Saxena R.K."/>
            <person name="Ji Y."/>
            <person name="Li M."/>
            <person name="Yan X."/>
            <person name="He Y."/>
            <person name="Liu Y."/>
            <person name="Wang X."/>
            <person name="Xiang C."/>
            <person name="Varshney R.K."/>
            <person name="Ding H."/>
            <person name="Gao S."/>
            <person name="Zong X."/>
        </authorList>
    </citation>
    <scope>NUCLEOTIDE SEQUENCE [LARGE SCALE GENOMIC DNA]</scope>
    <source>
        <strain evidence="8 9">cv. Zhongwan 6</strain>
    </source>
</reference>
<evidence type="ECO:0000256" key="5">
    <source>
        <dbReference type="ARBA" id="ARBA00023242"/>
    </source>
</evidence>
<evidence type="ECO:0000256" key="1">
    <source>
        <dbReference type="ARBA" id="ARBA00004123"/>
    </source>
</evidence>
<dbReference type="InterPro" id="IPR044810">
    <property type="entry name" value="WRKY_plant"/>
</dbReference>
<evidence type="ECO:0000256" key="4">
    <source>
        <dbReference type="ARBA" id="ARBA00023163"/>
    </source>
</evidence>